<feature type="domain" description="SGNH hydrolase-type esterase" evidence="2">
    <location>
        <begin position="32"/>
        <end position="211"/>
    </location>
</feature>
<dbReference type="Proteomes" id="UP000799753">
    <property type="component" value="Unassembled WGS sequence"/>
</dbReference>
<keyword evidence="1" id="KW-0732">Signal</keyword>
<dbReference type="Pfam" id="PF13472">
    <property type="entry name" value="Lipase_GDSL_2"/>
    <property type="match status" value="1"/>
</dbReference>
<dbReference type="InterPro" id="IPR013830">
    <property type="entry name" value="SGNH_hydro"/>
</dbReference>
<dbReference type="InterPro" id="IPR036514">
    <property type="entry name" value="SGNH_hydro_sf"/>
</dbReference>
<evidence type="ECO:0000313" key="4">
    <source>
        <dbReference type="Proteomes" id="UP000799753"/>
    </source>
</evidence>
<accession>A0A6A6RKN6</accession>
<name>A0A6A6RKN6_9PLEO</name>
<keyword evidence="4" id="KW-1185">Reference proteome</keyword>
<dbReference type="EMBL" id="MU006819">
    <property type="protein sequence ID" value="KAF2634564.1"/>
    <property type="molecule type" value="Genomic_DNA"/>
</dbReference>
<dbReference type="CDD" id="cd01821">
    <property type="entry name" value="Rhamnogalacturan_acetylesterase_like"/>
    <property type="match status" value="1"/>
</dbReference>
<dbReference type="PANTHER" id="PTHR43695:SF2">
    <property type="entry name" value="PUTATIVE (AFU_ORTHOLOGUE AFUA_2G17250)-RELATED"/>
    <property type="match status" value="1"/>
</dbReference>
<gene>
    <name evidence="3" type="ORF">P280DRAFT_538538</name>
</gene>
<evidence type="ECO:0000313" key="3">
    <source>
        <dbReference type="EMBL" id="KAF2634564.1"/>
    </source>
</evidence>
<organism evidence="3 4">
    <name type="scientific">Massarina eburnea CBS 473.64</name>
    <dbReference type="NCBI Taxonomy" id="1395130"/>
    <lineage>
        <taxon>Eukaryota</taxon>
        <taxon>Fungi</taxon>
        <taxon>Dikarya</taxon>
        <taxon>Ascomycota</taxon>
        <taxon>Pezizomycotina</taxon>
        <taxon>Dothideomycetes</taxon>
        <taxon>Pleosporomycetidae</taxon>
        <taxon>Pleosporales</taxon>
        <taxon>Massarineae</taxon>
        <taxon>Massarinaceae</taxon>
        <taxon>Massarina</taxon>
    </lineage>
</organism>
<dbReference type="InterPro" id="IPR037459">
    <property type="entry name" value="RhgT-like"/>
</dbReference>
<dbReference type="PANTHER" id="PTHR43695">
    <property type="entry name" value="PUTATIVE (AFU_ORTHOLOGUE AFUA_2G17250)-RELATED"/>
    <property type="match status" value="1"/>
</dbReference>
<evidence type="ECO:0000259" key="2">
    <source>
        <dbReference type="Pfam" id="PF13472"/>
    </source>
</evidence>
<feature type="signal peptide" evidence="1">
    <location>
        <begin position="1"/>
        <end position="19"/>
    </location>
</feature>
<dbReference type="Gene3D" id="3.40.50.1110">
    <property type="entry name" value="SGNH hydrolase"/>
    <property type="match status" value="1"/>
</dbReference>
<proteinExistence type="predicted"/>
<reference evidence="3" key="1">
    <citation type="journal article" date="2020" name="Stud. Mycol.">
        <title>101 Dothideomycetes genomes: a test case for predicting lifestyles and emergence of pathogens.</title>
        <authorList>
            <person name="Haridas S."/>
            <person name="Albert R."/>
            <person name="Binder M."/>
            <person name="Bloem J."/>
            <person name="Labutti K."/>
            <person name="Salamov A."/>
            <person name="Andreopoulos B."/>
            <person name="Baker S."/>
            <person name="Barry K."/>
            <person name="Bills G."/>
            <person name="Bluhm B."/>
            <person name="Cannon C."/>
            <person name="Castanera R."/>
            <person name="Culley D."/>
            <person name="Daum C."/>
            <person name="Ezra D."/>
            <person name="Gonzalez J."/>
            <person name="Henrissat B."/>
            <person name="Kuo A."/>
            <person name="Liang C."/>
            <person name="Lipzen A."/>
            <person name="Lutzoni F."/>
            <person name="Magnuson J."/>
            <person name="Mondo S."/>
            <person name="Nolan M."/>
            <person name="Ohm R."/>
            <person name="Pangilinan J."/>
            <person name="Park H.-J."/>
            <person name="Ramirez L."/>
            <person name="Alfaro M."/>
            <person name="Sun H."/>
            <person name="Tritt A."/>
            <person name="Yoshinaga Y."/>
            <person name="Zwiers L.-H."/>
            <person name="Turgeon B."/>
            <person name="Goodwin S."/>
            <person name="Spatafora J."/>
            <person name="Crous P."/>
            <person name="Grigoriev I."/>
        </authorList>
    </citation>
    <scope>NUCLEOTIDE SEQUENCE</scope>
    <source>
        <strain evidence="3">CBS 473.64</strain>
    </source>
</reference>
<dbReference type="AlphaFoldDB" id="A0A6A6RKN6"/>
<protein>
    <submittedName>
        <fullName evidence="3">SGNH hydrolase</fullName>
    </submittedName>
</protein>
<sequence>MLSLLAFLTTLSFSSFASTSPTLAKTPAFILAGDSTTAVQSTGGGGWGTGFLATLIDPSYGVNKGHNGATTVSFVDGGDWAAVKKLVSGATASYEVYVTIQFGHNDQKSEKNISISEFKTNLKALAQDVKDLGATPLILTSLTRRKFDGTELKDDLSDVVPAARTAAADSNVALIDLNAASRKYVQAIGSENADKYNLVSGDRTHLNAHGSDVFGRIVADLILAYNGNLSSWIEKNATLSGLIADGVYA</sequence>
<feature type="chain" id="PRO_5025505748" evidence="1">
    <location>
        <begin position="20"/>
        <end position="249"/>
    </location>
</feature>
<keyword evidence="3" id="KW-0378">Hydrolase</keyword>
<evidence type="ECO:0000256" key="1">
    <source>
        <dbReference type="SAM" id="SignalP"/>
    </source>
</evidence>
<dbReference type="SUPFAM" id="SSF52266">
    <property type="entry name" value="SGNH hydrolase"/>
    <property type="match status" value="1"/>
</dbReference>
<dbReference type="OrthoDB" id="5041285at2759"/>
<dbReference type="GO" id="GO:0016787">
    <property type="term" value="F:hydrolase activity"/>
    <property type="evidence" value="ECO:0007669"/>
    <property type="project" value="UniProtKB-KW"/>
</dbReference>